<dbReference type="STRING" id="1330330.IX53_00355"/>
<dbReference type="NCBIfam" id="TIGR02532">
    <property type="entry name" value="IV_pilin_GFxxxE"/>
    <property type="match status" value="1"/>
</dbReference>
<keyword evidence="5" id="KW-0472">Membrane</keyword>
<proteinExistence type="predicted"/>
<dbReference type="RefSeq" id="WP_047753664.1">
    <property type="nucleotide sequence ID" value="NZ_CAJUHA010000002.1"/>
</dbReference>
<evidence type="ECO:0000256" key="4">
    <source>
        <dbReference type="ARBA" id="ARBA00023237"/>
    </source>
</evidence>
<dbReference type="OrthoDB" id="47633at2"/>
<dbReference type="KEGG" id="kpf:IX53_00355"/>
<evidence type="ECO:0000313" key="7">
    <source>
        <dbReference type="Proteomes" id="UP000035159"/>
    </source>
</evidence>
<dbReference type="InterPro" id="IPR045584">
    <property type="entry name" value="Pilin-like"/>
</dbReference>
<keyword evidence="4" id="KW-0998">Cell outer membrane</keyword>
<keyword evidence="5" id="KW-1133">Transmembrane helix</keyword>
<feature type="transmembrane region" description="Helical" evidence="5">
    <location>
        <begin position="12"/>
        <end position="31"/>
    </location>
</feature>
<evidence type="ECO:0000256" key="3">
    <source>
        <dbReference type="ARBA" id="ARBA00022764"/>
    </source>
</evidence>
<dbReference type="GO" id="GO:0009279">
    <property type="term" value="C:cell outer membrane"/>
    <property type="evidence" value="ECO:0007669"/>
    <property type="project" value="UniProtKB-SubCell"/>
</dbReference>
<dbReference type="Pfam" id="PF07963">
    <property type="entry name" value="N_methyl"/>
    <property type="match status" value="1"/>
</dbReference>
<dbReference type="Proteomes" id="UP000035159">
    <property type="component" value="Chromosome"/>
</dbReference>
<keyword evidence="7" id="KW-1185">Reference proteome</keyword>
<comment type="subcellular location">
    <subcellularLocation>
        <location evidence="1">Cell outer membrane</location>
        <topology evidence="1">Single-pass membrane protein</topology>
    </subcellularLocation>
    <subcellularLocation>
        <location evidence="2">Periplasm</location>
    </subcellularLocation>
</comment>
<evidence type="ECO:0000256" key="5">
    <source>
        <dbReference type="SAM" id="Phobius"/>
    </source>
</evidence>
<dbReference type="GO" id="GO:0042597">
    <property type="term" value="C:periplasmic space"/>
    <property type="evidence" value="ECO:0007669"/>
    <property type="project" value="UniProtKB-SubCell"/>
</dbReference>
<sequence>MRRKDGFSLVELLIVLAVMAALIATITPVALNAIRKAKATQVAQNLKTLASAFENKVYVDGSAPSTLDSLARDINTSNYGLAYTESNGTYTVVVFTNEDVTLSQVQNVLADASGSGSTSGYSFLSDGLTSTTGGTVFYTFSFTAY</sequence>
<accession>A0A0G2ZAC7</accession>
<keyword evidence="3" id="KW-0574">Periplasm</keyword>
<reference evidence="6 7" key="1">
    <citation type="submission" date="2015-04" db="EMBL/GenBank/DDBJ databases">
        <title>Complete Genome Sequence of Kosmotoga pacifica SLHLJ1.</title>
        <authorList>
            <person name="Jiang L.J."/>
            <person name="Shao Z.Z."/>
            <person name="Jebbar M."/>
        </authorList>
    </citation>
    <scope>NUCLEOTIDE SEQUENCE [LARGE SCALE GENOMIC DNA]</scope>
    <source>
        <strain evidence="6 7">SLHLJ1</strain>
    </source>
</reference>
<dbReference type="PATRIC" id="fig|1330330.3.peg.67"/>
<keyword evidence="5" id="KW-0812">Transmembrane</keyword>
<dbReference type="EMBL" id="CP011232">
    <property type="protein sequence ID" value="AKI96529.1"/>
    <property type="molecule type" value="Genomic_DNA"/>
</dbReference>
<dbReference type="InterPro" id="IPR012902">
    <property type="entry name" value="N_methyl_site"/>
</dbReference>
<dbReference type="SUPFAM" id="SSF54523">
    <property type="entry name" value="Pili subunits"/>
    <property type="match status" value="1"/>
</dbReference>
<dbReference type="AlphaFoldDB" id="A0A0G2ZAC7"/>
<evidence type="ECO:0000256" key="2">
    <source>
        <dbReference type="ARBA" id="ARBA00004418"/>
    </source>
</evidence>
<evidence type="ECO:0000256" key="1">
    <source>
        <dbReference type="ARBA" id="ARBA00004203"/>
    </source>
</evidence>
<gene>
    <name evidence="6" type="ORF">IX53_00355</name>
</gene>
<organism evidence="6 7">
    <name type="scientific">Kosmotoga pacifica</name>
    <dbReference type="NCBI Taxonomy" id="1330330"/>
    <lineage>
        <taxon>Bacteria</taxon>
        <taxon>Thermotogati</taxon>
        <taxon>Thermotogota</taxon>
        <taxon>Thermotogae</taxon>
        <taxon>Kosmotogales</taxon>
        <taxon>Kosmotogaceae</taxon>
        <taxon>Kosmotoga</taxon>
    </lineage>
</organism>
<dbReference type="Gene3D" id="3.30.700.10">
    <property type="entry name" value="Glycoprotein, Type 4 Pilin"/>
    <property type="match status" value="1"/>
</dbReference>
<evidence type="ECO:0000313" key="6">
    <source>
        <dbReference type="EMBL" id="AKI96529.1"/>
    </source>
</evidence>
<protein>
    <submittedName>
        <fullName evidence="6">N-terminal cleavage protein</fullName>
    </submittedName>
</protein>
<name>A0A0G2ZAC7_9BACT</name>